<organism evidence="1 2">
    <name type="scientific">Candidatus Defluviibacterium haderslevense</name>
    <dbReference type="NCBI Taxonomy" id="2981993"/>
    <lineage>
        <taxon>Bacteria</taxon>
        <taxon>Pseudomonadati</taxon>
        <taxon>Bacteroidota</taxon>
        <taxon>Saprospiria</taxon>
        <taxon>Saprospirales</taxon>
        <taxon>Saprospiraceae</taxon>
        <taxon>Candidatus Defluviibacterium</taxon>
    </lineage>
</organism>
<sequence length="203" mass="23429">MFQKFLNVGWVVISLILIVSSCNPDDPKLLPYGKVFHFNQIKMINSNLFLIEENHAFRNIDRYEGSYKEVTDSFILGFIKLLFTDVEHIESFEFIQNDSLRVGFGITNTSLEYGNIPITIGSNNRINIQGNPDIYIEWDNVQEVIKICQETIFYIKYLGVLETFITSDCVDMNPNTRMASLINLNNYSKSDSVGLYYSDVIFK</sequence>
<accession>A0A9D7S9J5</accession>
<protein>
    <recommendedName>
        <fullName evidence="3">Lipoprotein</fullName>
    </recommendedName>
</protein>
<evidence type="ECO:0000313" key="1">
    <source>
        <dbReference type="EMBL" id="MBK9717396.1"/>
    </source>
</evidence>
<proteinExistence type="predicted"/>
<name>A0A9D7S9J5_9BACT</name>
<reference evidence="1 2" key="1">
    <citation type="submission" date="2020-10" db="EMBL/GenBank/DDBJ databases">
        <title>Connecting structure to function with the recovery of over 1000 high-quality activated sludge metagenome-assembled genomes encoding full-length rRNA genes using long-read sequencing.</title>
        <authorList>
            <person name="Singleton C.M."/>
            <person name="Petriglieri F."/>
            <person name="Kristensen J.M."/>
            <person name="Kirkegaard R.H."/>
            <person name="Michaelsen T.Y."/>
            <person name="Andersen M.H."/>
            <person name="Karst S.M."/>
            <person name="Dueholm M.S."/>
            <person name="Nielsen P.H."/>
            <person name="Albertsen M."/>
        </authorList>
    </citation>
    <scope>NUCLEOTIDE SEQUENCE [LARGE SCALE GENOMIC DNA]</scope>
    <source>
        <strain evidence="1">Ribe_18-Q3-R11-54_BAT3C.373</strain>
    </source>
</reference>
<evidence type="ECO:0000313" key="2">
    <source>
        <dbReference type="Proteomes" id="UP000808349"/>
    </source>
</evidence>
<dbReference type="AlphaFoldDB" id="A0A9D7S9J5"/>
<dbReference type="EMBL" id="JADKFW010000004">
    <property type="protein sequence ID" value="MBK9717396.1"/>
    <property type="molecule type" value="Genomic_DNA"/>
</dbReference>
<evidence type="ECO:0008006" key="3">
    <source>
        <dbReference type="Google" id="ProtNLM"/>
    </source>
</evidence>
<gene>
    <name evidence="1" type="ORF">IPO85_07770</name>
</gene>
<dbReference type="Proteomes" id="UP000808349">
    <property type="component" value="Unassembled WGS sequence"/>
</dbReference>
<comment type="caution">
    <text evidence="1">The sequence shown here is derived from an EMBL/GenBank/DDBJ whole genome shotgun (WGS) entry which is preliminary data.</text>
</comment>
<dbReference type="PROSITE" id="PS51257">
    <property type="entry name" value="PROKAR_LIPOPROTEIN"/>
    <property type="match status" value="1"/>
</dbReference>